<dbReference type="InterPro" id="IPR005123">
    <property type="entry name" value="Oxoglu/Fe-dep_dioxygenase_dom"/>
</dbReference>
<dbReference type="EMBL" id="CM007384">
    <property type="protein sequence ID" value="ONK73593.1"/>
    <property type="molecule type" value="Genomic_DNA"/>
</dbReference>
<keyword evidence="2 5" id="KW-0479">Metal-binding</keyword>
<dbReference type="PROSITE" id="PS51471">
    <property type="entry name" value="FE2OG_OXY"/>
    <property type="match status" value="1"/>
</dbReference>
<dbReference type="PANTHER" id="PTHR47991">
    <property type="entry name" value="OXOGLUTARATE/IRON-DEPENDENT DIOXYGENASE"/>
    <property type="match status" value="1"/>
</dbReference>
<accession>A0A5P1F788</accession>
<dbReference type="FunFam" id="2.60.120.330:FF:000001">
    <property type="entry name" value="Protein SRG1"/>
    <property type="match status" value="1"/>
</dbReference>
<keyword evidence="4 5" id="KW-0408">Iron</keyword>
<evidence type="ECO:0000313" key="8">
    <source>
        <dbReference type="Proteomes" id="UP000243459"/>
    </source>
</evidence>
<dbReference type="Pfam" id="PF14226">
    <property type="entry name" value="DIOX_N"/>
    <property type="match status" value="1"/>
</dbReference>
<dbReference type="InterPro" id="IPR050295">
    <property type="entry name" value="Plant_2OG-oxidoreductases"/>
</dbReference>
<dbReference type="InterPro" id="IPR026992">
    <property type="entry name" value="DIOX_N"/>
</dbReference>
<reference evidence="8" key="1">
    <citation type="journal article" date="2017" name="Nat. Commun.">
        <title>The asparagus genome sheds light on the origin and evolution of a young Y chromosome.</title>
        <authorList>
            <person name="Harkess A."/>
            <person name="Zhou J."/>
            <person name="Xu C."/>
            <person name="Bowers J.E."/>
            <person name="Van der Hulst R."/>
            <person name="Ayyampalayam S."/>
            <person name="Mercati F."/>
            <person name="Riccardi P."/>
            <person name="McKain M.R."/>
            <person name="Kakrana A."/>
            <person name="Tang H."/>
            <person name="Ray J."/>
            <person name="Groenendijk J."/>
            <person name="Arikit S."/>
            <person name="Mathioni S.M."/>
            <person name="Nakano M."/>
            <person name="Shan H."/>
            <person name="Telgmann-Rauber A."/>
            <person name="Kanno A."/>
            <person name="Yue Z."/>
            <person name="Chen H."/>
            <person name="Li W."/>
            <person name="Chen Y."/>
            <person name="Xu X."/>
            <person name="Zhang Y."/>
            <person name="Luo S."/>
            <person name="Chen H."/>
            <person name="Gao J."/>
            <person name="Mao Z."/>
            <person name="Pires J.C."/>
            <person name="Luo M."/>
            <person name="Kudrna D."/>
            <person name="Wing R.A."/>
            <person name="Meyers B.C."/>
            <person name="Yi K."/>
            <person name="Kong H."/>
            <person name="Lavrijsen P."/>
            <person name="Sunseri F."/>
            <person name="Falavigna A."/>
            <person name="Ye Y."/>
            <person name="Leebens-Mack J.H."/>
            <person name="Chen G."/>
        </authorList>
    </citation>
    <scope>NUCLEOTIDE SEQUENCE [LARGE SCALE GENOMIC DNA]</scope>
    <source>
        <strain evidence="8">cv. DH0086</strain>
    </source>
</reference>
<dbReference type="Gene3D" id="2.60.120.330">
    <property type="entry name" value="B-lactam Antibiotic, Isopenicillin N Synthase, Chain"/>
    <property type="match status" value="1"/>
</dbReference>
<evidence type="ECO:0000256" key="2">
    <source>
        <dbReference type="ARBA" id="ARBA00022723"/>
    </source>
</evidence>
<name>A0A5P1F788_ASPOF</name>
<comment type="similarity">
    <text evidence="1 5">Belongs to the iron/ascorbate-dependent oxidoreductase family.</text>
</comment>
<evidence type="ECO:0000313" key="7">
    <source>
        <dbReference type="EMBL" id="ONK73593.1"/>
    </source>
</evidence>
<evidence type="ECO:0000256" key="5">
    <source>
        <dbReference type="RuleBase" id="RU003682"/>
    </source>
</evidence>
<dbReference type="OMA" id="YSEYIMA"/>
<sequence length="355" mass="40446">MEVEVGGAAKAPNVQVLAAKIASDSTVEVPERYIRPEINDEPMAEFVDLPVIDFNRLMDPELSQEESLKLNHACEEWGFFQLVNHGMPEELMKKVKEDTTEFFKLPVEEKEAYAQIPNNIEGYGSTFTLWEERKLDWGDMLFLVTRPQDQKKMRFWPSHPLTFRDTIDKYCACLQEISCGLLQAMAKTLGLDSERFLDVMKCGIQSMRFNYYPPCPKAADKVIGLSPHSDSDLLTLLLQVNDVHGLQIRKYGKWFIAKPITGAFVVNVGDILEILTNGRYKSNEHRALVHAETERISLAGFHSPSNDAIVGPLPELVKEQGRVNYKTMTYSEYIMAYFSKQYGKSLLESAKIVEY</sequence>
<organism evidence="7 8">
    <name type="scientific">Asparagus officinalis</name>
    <name type="common">Garden asparagus</name>
    <dbReference type="NCBI Taxonomy" id="4686"/>
    <lineage>
        <taxon>Eukaryota</taxon>
        <taxon>Viridiplantae</taxon>
        <taxon>Streptophyta</taxon>
        <taxon>Embryophyta</taxon>
        <taxon>Tracheophyta</taxon>
        <taxon>Spermatophyta</taxon>
        <taxon>Magnoliopsida</taxon>
        <taxon>Liliopsida</taxon>
        <taxon>Asparagales</taxon>
        <taxon>Asparagaceae</taxon>
        <taxon>Asparagoideae</taxon>
        <taxon>Asparagus</taxon>
    </lineage>
</organism>
<dbReference type="Pfam" id="PF03171">
    <property type="entry name" value="2OG-FeII_Oxy"/>
    <property type="match status" value="1"/>
</dbReference>
<keyword evidence="3 5" id="KW-0560">Oxidoreductase</keyword>
<evidence type="ECO:0000256" key="3">
    <source>
        <dbReference type="ARBA" id="ARBA00023002"/>
    </source>
</evidence>
<dbReference type="Proteomes" id="UP000243459">
    <property type="component" value="Chromosome 4"/>
</dbReference>
<dbReference type="SUPFAM" id="SSF51197">
    <property type="entry name" value="Clavaminate synthase-like"/>
    <property type="match status" value="1"/>
</dbReference>
<protein>
    <recommendedName>
        <fullName evidence="6">Fe2OG dioxygenase domain-containing protein</fullName>
    </recommendedName>
</protein>
<keyword evidence="8" id="KW-1185">Reference proteome</keyword>
<dbReference type="OrthoDB" id="288590at2759"/>
<dbReference type="GO" id="GO:0046872">
    <property type="term" value="F:metal ion binding"/>
    <property type="evidence" value="ECO:0007669"/>
    <property type="project" value="UniProtKB-KW"/>
</dbReference>
<feature type="domain" description="Fe2OG dioxygenase" evidence="6">
    <location>
        <begin position="203"/>
        <end position="304"/>
    </location>
</feature>
<dbReference type="InterPro" id="IPR027443">
    <property type="entry name" value="IPNS-like_sf"/>
</dbReference>
<proteinExistence type="inferred from homology"/>
<dbReference type="AlphaFoldDB" id="A0A5P1F788"/>
<evidence type="ECO:0000259" key="6">
    <source>
        <dbReference type="PROSITE" id="PS51471"/>
    </source>
</evidence>
<evidence type="ECO:0000256" key="4">
    <source>
        <dbReference type="ARBA" id="ARBA00023004"/>
    </source>
</evidence>
<dbReference type="Gramene" id="ONK73593">
    <property type="protein sequence ID" value="ONK73593"/>
    <property type="gene ID" value="A4U43_C04F33250"/>
</dbReference>
<dbReference type="InterPro" id="IPR044861">
    <property type="entry name" value="IPNS-like_FE2OG_OXY"/>
</dbReference>
<dbReference type="GO" id="GO:0016491">
    <property type="term" value="F:oxidoreductase activity"/>
    <property type="evidence" value="ECO:0007669"/>
    <property type="project" value="UniProtKB-KW"/>
</dbReference>
<gene>
    <name evidence="7" type="ORF">A4U43_C04F33250</name>
</gene>
<evidence type="ECO:0000256" key="1">
    <source>
        <dbReference type="ARBA" id="ARBA00008056"/>
    </source>
</evidence>